<organism evidence="1 2">
    <name type="scientific">Candidatus Magasanikbacteria bacterium GW2011_GWA2_56_11</name>
    <dbReference type="NCBI Taxonomy" id="1619044"/>
    <lineage>
        <taxon>Bacteria</taxon>
        <taxon>Candidatus Magasanikiibacteriota</taxon>
    </lineage>
</organism>
<sequence length="267" mass="30180">MNSGLSASAQKVIQDYLHLPFPGRDFSCPYYNNQRTKVRAALRVLVGKGSAEDIVAEAQIISLRDKINLDSLTDEVLKRFLVEQNIGIDCSALAYYILDAECRARGLGPLGKHLKFPYANNPLRRLLIKLRPVENAGVNTLAHETNSLEVALSELRPGDMIIMLNTGFEHRLNHILVVHEVEYANGALCLIRYTHSFKWQKDGQYGHGVRQGVIEVVAPTQTLAEQHWQETGDNDERNETLAQLRRAKTVTLRRLRCLETENKKNPD</sequence>
<dbReference type="AlphaFoldDB" id="A0A0G1YDZ0"/>
<proteinExistence type="predicted"/>
<protein>
    <submittedName>
        <fullName evidence="1">Uncharacterized protein</fullName>
    </submittedName>
</protein>
<accession>A0A0G1YDZ0</accession>
<evidence type="ECO:0000313" key="1">
    <source>
        <dbReference type="EMBL" id="KKW41693.1"/>
    </source>
</evidence>
<evidence type="ECO:0000313" key="2">
    <source>
        <dbReference type="Proteomes" id="UP000033870"/>
    </source>
</evidence>
<gene>
    <name evidence="1" type="ORF">UY92_C0014G0018</name>
</gene>
<dbReference type="Proteomes" id="UP000033870">
    <property type="component" value="Unassembled WGS sequence"/>
</dbReference>
<name>A0A0G1YDZ0_9BACT</name>
<dbReference type="STRING" id="1619044.UY92_C0014G0018"/>
<dbReference type="EMBL" id="LCRX01000014">
    <property type="protein sequence ID" value="KKW41693.1"/>
    <property type="molecule type" value="Genomic_DNA"/>
</dbReference>
<reference evidence="1 2" key="1">
    <citation type="journal article" date="2015" name="Nature">
        <title>rRNA introns, odd ribosomes, and small enigmatic genomes across a large radiation of phyla.</title>
        <authorList>
            <person name="Brown C.T."/>
            <person name="Hug L.A."/>
            <person name="Thomas B.C."/>
            <person name="Sharon I."/>
            <person name="Castelle C.J."/>
            <person name="Singh A."/>
            <person name="Wilkins M.J."/>
            <person name="Williams K.H."/>
            <person name="Banfield J.F."/>
        </authorList>
    </citation>
    <scope>NUCLEOTIDE SEQUENCE [LARGE SCALE GENOMIC DNA]</scope>
</reference>
<comment type="caution">
    <text evidence="1">The sequence shown here is derived from an EMBL/GenBank/DDBJ whole genome shotgun (WGS) entry which is preliminary data.</text>
</comment>